<gene>
    <name evidence="2" type="ORF">B9Z55_027153</name>
</gene>
<dbReference type="PANTHER" id="PTHR21503:SF52">
    <property type="entry name" value="F-BOX DOMAIN-CONTAINING PROTEIN"/>
    <property type="match status" value="1"/>
</dbReference>
<organism evidence="2 3">
    <name type="scientific">Caenorhabditis nigoni</name>
    <dbReference type="NCBI Taxonomy" id="1611254"/>
    <lineage>
        <taxon>Eukaryota</taxon>
        <taxon>Metazoa</taxon>
        <taxon>Ecdysozoa</taxon>
        <taxon>Nematoda</taxon>
        <taxon>Chromadorea</taxon>
        <taxon>Rhabditida</taxon>
        <taxon>Rhabditina</taxon>
        <taxon>Rhabditomorpha</taxon>
        <taxon>Rhabditoidea</taxon>
        <taxon>Rhabditidae</taxon>
        <taxon>Peloderinae</taxon>
        <taxon>Caenorhabditis</taxon>
    </lineage>
</organism>
<feature type="domain" description="F-box" evidence="1">
    <location>
        <begin position="2"/>
        <end position="50"/>
    </location>
</feature>
<dbReference type="InterPro" id="IPR012885">
    <property type="entry name" value="F-box_Sdz-33"/>
</dbReference>
<dbReference type="Pfam" id="PF00646">
    <property type="entry name" value="F-box"/>
    <property type="match status" value="1"/>
</dbReference>
<name>A0A2G5SGU5_9PELO</name>
<dbReference type="PROSITE" id="PS50181">
    <property type="entry name" value="FBOX"/>
    <property type="match status" value="1"/>
</dbReference>
<accession>A0A2G5SGU5</accession>
<dbReference type="EMBL" id="PDUG01000008">
    <property type="protein sequence ID" value="PIC14139.1"/>
    <property type="molecule type" value="Genomic_DNA"/>
</dbReference>
<evidence type="ECO:0000259" key="1">
    <source>
        <dbReference type="PROSITE" id="PS50181"/>
    </source>
</evidence>
<dbReference type="Proteomes" id="UP000230233">
    <property type="component" value="Unassembled WGS sequence"/>
</dbReference>
<keyword evidence="3" id="KW-1185">Reference proteome</keyword>
<protein>
    <recommendedName>
        <fullName evidence="1">F-box domain-containing protein</fullName>
    </recommendedName>
</protein>
<proteinExistence type="predicted"/>
<dbReference type="OrthoDB" id="5908737at2759"/>
<reference evidence="3" key="1">
    <citation type="submission" date="2017-10" db="EMBL/GenBank/DDBJ databases">
        <title>Rapid genome shrinkage in a self-fertile nematode reveals novel sperm competition proteins.</title>
        <authorList>
            <person name="Yin D."/>
            <person name="Schwarz E.M."/>
            <person name="Thomas C.G."/>
            <person name="Felde R.L."/>
            <person name="Korf I.F."/>
            <person name="Cutter A.D."/>
            <person name="Schartner C.M."/>
            <person name="Ralston E.J."/>
            <person name="Meyer B.J."/>
            <person name="Haag E.S."/>
        </authorList>
    </citation>
    <scope>NUCLEOTIDE SEQUENCE [LARGE SCALE GENOMIC DNA]</scope>
    <source>
        <strain evidence="3">JU1422</strain>
    </source>
</reference>
<dbReference type="InterPro" id="IPR001810">
    <property type="entry name" value="F-box_dom"/>
</dbReference>
<dbReference type="Pfam" id="PF07735">
    <property type="entry name" value="FBA_2"/>
    <property type="match status" value="1"/>
</dbReference>
<evidence type="ECO:0000313" key="3">
    <source>
        <dbReference type="Proteomes" id="UP000230233"/>
    </source>
</evidence>
<sequence length="324" mass="38065">MPISLLKFPTDLLREVFKLCDPFELYKLSKCSKRTQRFIMLGGTKNWKIYYTGGNSMIILVDCWYYNFMGTNNPEEHFETHHYGSIHLMHIECPNGNAVDLFVHLIDTFGIRFVKSFETMSDKFDNVSKVAQVFVDKNMEIVQFEIRNFDEVQDVANFMPIMKQMNITKRFSCHQKFPPNFQHQWIKYPKEIDIGESFWFTIDQLLNCTCVEIKLDKSSLNNHDLNVFLQKWKKTGEFPNLRSLKVRSENIDNQSPILEMIPPIVDVKNQRVSALIYNDFYIRMIDAVRVTKDDGTGGRLRVDVGDWPELNFLIANPADEDDNW</sequence>
<dbReference type="PANTHER" id="PTHR21503">
    <property type="entry name" value="F-BOX-CONTAINING HYPOTHETICAL PROTEIN C.ELEGANS"/>
    <property type="match status" value="1"/>
</dbReference>
<evidence type="ECO:0000313" key="2">
    <source>
        <dbReference type="EMBL" id="PIC14139.1"/>
    </source>
</evidence>
<dbReference type="AlphaFoldDB" id="A0A2G5SGU5"/>
<comment type="caution">
    <text evidence="2">The sequence shown here is derived from an EMBL/GenBank/DDBJ whole genome shotgun (WGS) entry which is preliminary data.</text>
</comment>